<reference evidence="1" key="1">
    <citation type="submission" date="2018-04" db="EMBL/GenBank/DDBJ databases">
        <title>Transcriptome assembly of Sipha flava.</title>
        <authorList>
            <person name="Scully E.D."/>
            <person name="Geib S.M."/>
            <person name="Palmer N.A."/>
            <person name="Koch K."/>
            <person name="Bradshaw J."/>
            <person name="Heng-Moss T."/>
            <person name="Sarath G."/>
        </authorList>
    </citation>
    <scope>NUCLEOTIDE SEQUENCE</scope>
</reference>
<evidence type="ECO:0000313" key="1">
    <source>
        <dbReference type="EMBL" id="MBY72205.1"/>
    </source>
</evidence>
<dbReference type="OrthoDB" id="8051606at2759"/>
<sequence length="132" mass="14943">MPNLSLNTSTVCLSIPLEADNDVQLASFSREKQLEMSNSNDTIILTPESFTSKNSDTFVTLKNKNKQQDTIQRYHDKITNAEIDLVNFKLGKLFFGCNIPFSVVESVHFKDFCQSLRLAYNSPSRTTLSTRV</sequence>
<protein>
    <submittedName>
        <fullName evidence="1">Uncharacterized protein</fullName>
    </submittedName>
</protein>
<gene>
    <name evidence="1" type="ORF">g.100139</name>
</gene>
<accession>A0A2S2Q393</accession>
<name>A0A2S2Q393_9HEMI</name>
<dbReference type="EMBL" id="GGMS01003002">
    <property type="protein sequence ID" value="MBY72205.1"/>
    <property type="molecule type" value="Transcribed_RNA"/>
</dbReference>
<proteinExistence type="predicted"/>
<organism evidence="1">
    <name type="scientific">Sipha flava</name>
    <name type="common">yellow sugarcane aphid</name>
    <dbReference type="NCBI Taxonomy" id="143950"/>
    <lineage>
        <taxon>Eukaryota</taxon>
        <taxon>Metazoa</taxon>
        <taxon>Ecdysozoa</taxon>
        <taxon>Arthropoda</taxon>
        <taxon>Hexapoda</taxon>
        <taxon>Insecta</taxon>
        <taxon>Pterygota</taxon>
        <taxon>Neoptera</taxon>
        <taxon>Paraneoptera</taxon>
        <taxon>Hemiptera</taxon>
        <taxon>Sternorrhyncha</taxon>
        <taxon>Aphidomorpha</taxon>
        <taxon>Aphidoidea</taxon>
        <taxon>Aphididae</taxon>
        <taxon>Sipha</taxon>
    </lineage>
</organism>
<dbReference type="AlphaFoldDB" id="A0A2S2Q393"/>